<dbReference type="Pfam" id="PF12833">
    <property type="entry name" value="HTH_18"/>
    <property type="match status" value="1"/>
</dbReference>
<dbReference type="SUPFAM" id="SSF46689">
    <property type="entry name" value="Homeodomain-like"/>
    <property type="match status" value="2"/>
</dbReference>
<keyword evidence="3" id="KW-0804">Transcription</keyword>
<evidence type="ECO:0000259" key="4">
    <source>
        <dbReference type="PROSITE" id="PS01124"/>
    </source>
</evidence>
<evidence type="ECO:0000256" key="3">
    <source>
        <dbReference type="ARBA" id="ARBA00023163"/>
    </source>
</evidence>
<keyword evidence="1" id="KW-0805">Transcription regulation</keyword>
<dbReference type="InterPro" id="IPR018060">
    <property type="entry name" value="HTH_AraC"/>
</dbReference>
<evidence type="ECO:0000313" key="5">
    <source>
        <dbReference type="EMBL" id="MPN01011.1"/>
    </source>
</evidence>
<feature type="domain" description="HTH araC/xylS-type" evidence="4">
    <location>
        <begin position="161"/>
        <end position="259"/>
    </location>
</feature>
<dbReference type="InterPro" id="IPR003313">
    <property type="entry name" value="AraC-bd"/>
</dbReference>
<evidence type="ECO:0000256" key="2">
    <source>
        <dbReference type="ARBA" id="ARBA00023125"/>
    </source>
</evidence>
<sequence length="264" mass="30497">MSNNHLLITAPIYYSLASLVSRPRHFHAHAEIIHVLSGKLTLQTEDGEFILCEGDTCFIFPNQLHGYYADVPEKHLMINFSAEYCPEFSDILTKKKPVTNVFSVTDKEGYKALFDEAYHSFYSHSPYAEQLCRGYTLVLCAESLSHLELVDFDPANLRTMQLIIKYCLENYTSKLTLEQMASHLHISRHYISHLFSSEMKTGFLEYVNSLRVNKAKSMLESPEERITDIALSCGFENQRTFNRVFLKFCGVTPREYRKALIHEE</sequence>
<dbReference type="GO" id="GO:0043565">
    <property type="term" value="F:sequence-specific DNA binding"/>
    <property type="evidence" value="ECO:0007669"/>
    <property type="project" value="InterPro"/>
</dbReference>
<organism evidence="5">
    <name type="scientific">bioreactor metagenome</name>
    <dbReference type="NCBI Taxonomy" id="1076179"/>
    <lineage>
        <taxon>unclassified sequences</taxon>
        <taxon>metagenomes</taxon>
        <taxon>ecological metagenomes</taxon>
    </lineage>
</organism>
<gene>
    <name evidence="5" type="primary">rhaR_146</name>
    <name evidence="5" type="ORF">SDC9_148210</name>
</gene>
<accession>A0A645EGG3</accession>
<dbReference type="Pfam" id="PF02311">
    <property type="entry name" value="AraC_binding"/>
    <property type="match status" value="1"/>
</dbReference>
<keyword evidence="2" id="KW-0238">DNA-binding</keyword>
<dbReference type="InterPro" id="IPR018062">
    <property type="entry name" value="HTH_AraC-typ_CS"/>
</dbReference>
<dbReference type="PRINTS" id="PR00032">
    <property type="entry name" value="HTHARAC"/>
</dbReference>
<dbReference type="SUPFAM" id="SSF51215">
    <property type="entry name" value="Regulatory protein AraC"/>
    <property type="match status" value="1"/>
</dbReference>
<dbReference type="PANTHER" id="PTHR43280:SF10">
    <property type="entry name" value="REGULATORY PROTEIN POCR"/>
    <property type="match status" value="1"/>
</dbReference>
<name>A0A645EGG3_9ZZZZ</name>
<dbReference type="PANTHER" id="PTHR43280">
    <property type="entry name" value="ARAC-FAMILY TRANSCRIPTIONAL REGULATOR"/>
    <property type="match status" value="1"/>
</dbReference>
<protein>
    <submittedName>
        <fullName evidence="5">HTH-type transcriptional activator RhaR</fullName>
    </submittedName>
</protein>
<dbReference type="InterPro" id="IPR014710">
    <property type="entry name" value="RmlC-like_jellyroll"/>
</dbReference>
<dbReference type="SMART" id="SM00342">
    <property type="entry name" value="HTH_ARAC"/>
    <property type="match status" value="1"/>
</dbReference>
<dbReference type="EMBL" id="VSSQ01047036">
    <property type="protein sequence ID" value="MPN01011.1"/>
    <property type="molecule type" value="Genomic_DNA"/>
</dbReference>
<dbReference type="Gene3D" id="2.60.120.10">
    <property type="entry name" value="Jelly Rolls"/>
    <property type="match status" value="1"/>
</dbReference>
<proteinExistence type="predicted"/>
<dbReference type="GO" id="GO:0003700">
    <property type="term" value="F:DNA-binding transcription factor activity"/>
    <property type="evidence" value="ECO:0007669"/>
    <property type="project" value="InterPro"/>
</dbReference>
<dbReference type="InterPro" id="IPR037923">
    <property type="entry name" value="HTH-like"/>
</dbReference>
<dbReference type="AlphaFoldDB" id="A0A645EGG3"/>
<evidence type="ECO:0000256" key="1">
    <source>
        <dbReference type="ARBA" id="ARBA00023015"/>
    </source>
</evidence>
<dbReference type="PROSITE" id="PS01124">
    <property type="entry name" value="HTH_ARAC_FAMILY_2"/>
    <property type="match status" value="1"/>
</dbReference>
<reference evidence="5" key="1">
    <citation type="submission" date="2019-08" db="EMBL/GenBank/DDBJ databases">
        <authorList>
            <person name="Kucharzyk K."/>
            <person name="Murdoch R.W."/>
            <person name="Higgins S."/>
            <person name="Loffler F."/>
        </authorList>
    </citation>
    <scope>NUCLEOTIDE SEQUENCE</scope>
</reference>
<dbReference type="PROSITE" id="PS00041">
    <property type="entry name" value="HTH_ARAC_FAMILY_1"/>
    <property type="match status" value="1"/>
</dbReference>
<dbReference type="InterPro" id="IPR009057">
    <property type="entry name" value="Homeodomain-like_sf"/>
</dbReference>
<comment type="caution">
    <text evidence="5">The sequence shown here is derived from an EMBL/GenBank/DDBJ whole genome shotgun (WGS) entry which is preliminary data.</text>
</comment>
<dbReference type="InterPro" id="IPR020449">
    <property type="entry name" value="Tscrpt_reg_AraC-type_HTH"/>
</dbReference>
<dbReference type="Gene3D" id="1.10.10.60">
    <property type="entry name" value="Homeodomain-like"/>
    <property type="match status" value="2"/>
</dbReference>